<feature type="region of interest" description="Disordered" evidence="1">
    <location>
        <begin position="74"/>
        <end position="94"/>
    </location>
</feature>
<dbReference type="OrthoDB" id="6404096at2759"/>
<reference evidence="2 3" key="1">
    <citation type="submission" date="2019-07" db="EMBL/GenBank/DDBJ databases">
        <title>Draft genome assembly of a fouling barnacle, Amphibalanus amphitrite (Darwin, 1854): The first reference genome for Thecostraca.</title>
        <authorList>
            <person name="Kim W."/>
        </authorList>
    </citation>
    <scope>NUCLEOTIDE SEQUENCE [LARGE SCALE GENOMIC DNA]</scope>
    <source>
        <strain evidence="2">SNU_AA5</strain>
        <tissue evidence="2">Soma without cirri and trophi</tissue>
    </source>
</reference>
<organism evidence="2 3">
    <name type="scientific">Amphibalanus amphitrite</name>
    <name type="common">Striped barnacle</name>
    <name type="synonym">Balanus amphitrite</name>
    <dbReference type="NCBI Taxonomy" id="1232801"/>
    <lineage>
        <taxon>Eukaryota</taxon>
        <taxon>Metazoa</taxon>
        <taxon>Ecdysozoa</taxon>
        <taxon>Arthropoda</taxon>
        <taxon>Crustacea</taxon>
        <taxon>Multicrustacea</taxon>
        <taxon>Cirripedia</taxon>
        <taxon>Thoracica</taxon>
        <taxon>Thoracicalcarea</taxon>
        <taxon>Balanomorpha</taxon>
        <taxon>Balanoidea</taxon>
        <taxon>Balanidae</taxon>
        <taxon>Amphibalaninae</taxon>
        <taxon>Amphibalanus</taxon>
    </lineage>
</organism>
<accession>A0A6A4X5E7</accession>
<proteinExistence type="predicted"/>
<gene>
    <name evidence="2" type="ORF">FJT64_017855</name>
</gene>
<evidence type="ECO:0000313" key="2">
    <source>
        <dbReference type="EMBL" id="KAF0311300.1"/>
    </source>
</evidence>
<protein>
    <submittedName>
        <fullName evidence="2">Uncharacterized protein</fullName>
    </submittedName>
</protein>
<name>A0A6A4X5E7_AMPAM</name>
<evidence type="ECO:0000256" key="1">
    <source>
        <dbReference type="SAM" id="MobiDB-lite"/>
    </source>
</evidence>
<dbReference type="Proteomes" id="UP000440578">
    <property type="component" value="Unassembled WGS sequence"/>
</dbReference>
<comment type="caution">
    <text evidence="2">The sequence shown here is derived from an EMBL/GenBank/DDBJ whole genome shotgun (WGS) entry which is preliminary data.</text>
</comment>
<dbReference type="EMBL" id="VIIS01000246">
    <property type="protein sequence ID" value="KAF0311300.1"/>
    <property type="molecule type" value="Genomic_DNA"/>
</dbReference>
<sequence>MAAETSPLAGSGAVFGGRISGEGRGEKTVLNANDDVNNNHFTEVVIDSAPLTLQTNKLPALLNTRTFPVTSVKENNIQPTPNRLTATPSVTPQADTISMTSPSVYYDNDVIAVTTNEQSGGVRGPRKLEQLSDDPFPAGLLIKIAGSTNGPSEGQGPLGPRKLEQSSDDLHSARLLINIASLDGTAELQKANSIEDAPSEEVRLELELLSCPKLGGNLTLACRVDGRTEDIGTVQRFRWGKRLFDRHNGLMGDELIAVDGRPFRQDKFHIETVMEQVETWIHETAGQRHMDV</sequence>
<evidence type="ECO:0000313" key="3">
    <source>
        <dbReference type="Proteomes" id="UP000440578"/>
    </source>
</evidence>
<keyword evidence="3" id="KW-1185">Reference proteome</keyword>
<dbReference type="AlphaFoldDB" id="A0A6A4X5E7"/>
<feature type="region of interest" description="Disordered" evidence="1">
    <location>
        <begin position="144"/>
        <end position="166"/>
    </location>
</feature>
<feature type="region of interest" description="Disordered" evidence="1">
    <location>
        <begin position="1"/>
        <end position="23"/>
    </location>
</feature>